<evidence type="ECO:0000313" key="1">
    <source>
        <dbReference type="EMBL" id="MBW4666516.1"/>
    </source>
</evidence>
<name>A0A951QII3_9CYAN</name>
<reference evidence="1" key="2">
    <citation type="journal article" date="2022" name="Microbiol. Resour. Announc.">
        <title>Metagenome Sequencing to Explore Phylogenomics of Terrestrial Cyanobacteria.</title>
        <authorList>
            <person name="Ward R.D."/>
            <person name="Stajich J.E."/>
            <person name="Johansen J.R."/>
            <person name="Huntemann M."/>
            <person name="Clum A."/>
            <person name="Foster B."/>
            <person name="Foster B."/>
            <person name="Roux S."/>
            <person name="Palaniappan K."/>
            <person name="Varghese N."/>
            <person name="Mukherjee S."/>
            <person name="Reddy T.B.K."/>
            <person name="Daum C."/>
            <person name="Copeland A."/>
            <person name="Chen I.A."/>
            <person name="Ivanova N.N."/>
            <person name="Kyrpides N.C."/>
            <person name="Shapiro N."/>
            <person name="Eloe-Fadrosh E.A."/>
            <person name="Pietrasiak N."/>
        </authorList>
    </citation>
    <scope>NUCLEOTIDE SEQUENCE</scope>
    <source>
        <strain evidence="1">GSE-NOS-MK-12-04C</strain>
    </source>
</reference>
<comment type="caution">
    <text evidence="1">The sequence shown here is derived from an EMBL/GenBank/DDBJ whole genome shotgun (WGS) entry which is preliminary data.</text>
</comment>
<dbReference type="Proteomes" id="UP000729701">
    <property type="component" value="Unassembled WGS sequence"/>
</dbReference>
<dbReference type="EMBL" id="JAHHGZ010000003">
    <property type="protein sequence ID" value="MBW4666516.1"/>
    <property type="molecule type" value="Genomic_DNA"/>
</dbReference>
<evidence type="ECO:0000313" key="2">
    <source>
        <dbReference type="Proteomes" id="UP000729701"/>
    </source>
</evidence>
<dbReference type="AlphaFoldDB" id="A0A951QII3"/>
<accession>A0A951QII3</accession>
<protein>
    <submittedName>
        <fullName evidence="1">Uncharacterized protein</fullName>
    </submittedName>
</protein>
<organism evidence="1 2">
    <name type="scientific">Cyanomargarita calcarea GSE-NOS-MK-12-04C</name>
    <dbReference type="NCBI Taxonomy" id="2839659"/>
    <lineage>
        <taxon>Bacteria</taxon>
        <taxon>Bacillati</taxon>
        <taxon>Cyanobacteriota</taxon>
        <taxon>Cyanophyceae</taxon>
        <taxon>Nostocales</taxon>
        <taxon>Cyanomargaritaceae</taxon>
        <taxon>Cyanomargarita</taxon>
    </lineage>
</organism>
<gene>
    <name evidence="1" type="ORF">KME60_03470</name>
</gene>
<sequence length="58" mass="6751">MPFKDHEFTGDKNLPRKLTPHSFKIGEPYDSVLRSLPDKSDWLRQAVIDKIKKDGLIK</sequence>
<reference evidence="1" key="1">
    <citation type="submission" date="2021-05" db="EMBL/GenBank/DDBJ databases">
        <authorList>
            <person name="Pietrasiak N."/>
            <person name="Ward R."/>
            <person name="Stajich J.E."/>
            <person name="Kurbessoian T."/>
        </authorList>
    </citation>
    <scope>NUCLEOTIDE SEQUENCE</scope>
    <source>
        <strain evidence="1">GSE-NOS-MK-12-04C</strain>
    </source>
</reference>
<proteinExistence type="predicted"/>